<evidence type="ECO:0000313" key="4">
    <source>
        <dbReference type="EMBL" id="KAK7051908.1"/>
    </source>
</evidence>
<evidence type="ECO:0000259" key="3">
    <source>
        <dbReference type="PROSITE" id="PS50157"/>
    </source>
</evidence>
<feature type="compositionally biased region" description="Acidic residues" evidence="2">
    <location>
        <begin position="139"/>
        <end position="156"/>
    </location>
</feature>
<keyword evidence="1" id="KW-0479">Metal-binding</keyword>
<dbReference type="GO" id="GO:0008270">
    <property type="term" value="F:zinc ion binding"/>
    <property type="evidence" value="ECO:0007669"/>
    <property type="project" value="UniProtKB-KW"/>
</dbReference>
<name>A0AAW0DKS1_9AGAR</name>
<comment type="caution">
    <text evidence="4">The sequence shown here is derived from an EMBL/GenBank/DDBJ whole genome shotgun (WGS) entry which is preliminary data.</text>
</comment>
<reference evidence="4 5" key="1">
    <citation type="journal article" date="2024" name="J Genomics">
        <title>Draft genome sequencing and assembly of Favolaschia claudopus CIRM-BRFM 2984 isolated from oak limbs.</title>
        <authorList>
            <person name="Navarro D."/>
            <person name="Drula E."/>
            <person name="Chaduli D."/>
            <person name="Cazenave R."/>
            <person name="Ahrendt S."/>
            <person name="Wang J."/>
            <person name="Lipzen A."/>
            <person name="Daum C."/>
            <person name="Barry K."/>
            <person name="Grigoriev I.V."/>
            <person name="Favel A."/>
            <person name="Rosso M.N."/>
            <person name="Martin F."/>
        </authorList>
    </citation>
    <scope>NUCLEOTIDE SEQUENCE [LARGE SCALE GENOMIC DNA]</scope>
    <source>
        <strain evidence="4 5">CIRM-BRFM 2984</strain>
    </source>
</reference>
<organism evidence="4 5">
    <name type="scientific">Favolaschia claudopus</name>
    <dbReference type="NCBI Taxonomy" id="2862362"/>
    <lineage>
        <taxon>Eukaryota</taxon>
        <taxon>Fungi</taxon>
        <taxon>Dikarya</taxon>
        <taxon>Basidiomycota</taxon>
        <taxon>Agaricomycotina</taxon>
        <taxon>Agaricomycetes</taxon>
        <taxon>Agaricomycetidae</taxon>
        <taxon>Agaricales</taxon>
        <taxon>Marasmiineae</taxon>
        <taxon>Mycenaceae</taxon>
        <taxon>Favolaschia</taxon>
    </lineage>
</organism>
<proteinExistence type="predicted"/>
<evidence type="ECO:0000313" key="5">
    <source>
        <dbReference type="Proteomes" id="UP001362999"/>
    </source>
</evidence>
<dbReference type="PROSITE" id="PS50157">
    <property type="entry name" value="ZINC_FINGER_C2H2_2"/>
    <property type="match status" value="1"/>
</dbReference>
<feature type="compositionally biased region" description="Polar residues" evidence="2">
    <location>
        <begin position="205"/>
        <end position="219"/>
    </location>
</feature>
<sequence length="384" mass="41939">MQSPRIAFHYLPASQPMSTGRSDIPDLDDTIFETMFGSLPPTNHATQSTGFPVEYGIDEHDAMFDPILDDVPATGSERCALPDDDFSMSIDALYGSMLSASDLACFDPVKQAEDDARIAALDAADAACATLDIAMEDAAYDSDSDSDSDEDSDDEFPSGYHSDAPDVHLATFDSDHQFTNGNPSDAPAVAFDTPSPLSSPPSSPNRPTQRAPLTSIPTPNTAPPTVTLPRTLDALKKATLPRPAGPDAAIVPPNYWYLLHLGCRLSSNRTTLLCHVPACDHAAFWPDMGRHVMGHNRAAREFQCEGCPLSFSRDHALERHKVRASSKHSSAERKEALREFWETEDVRRELEECDYRVKGAVNAMDQRLVPQFAAFLKERAASKA</sequence>
<evidence type="ECO:0000256" key="2">
    <source>
        <dbReference type="SAM" id="MobiDB-lite"/>
    </source>
</evidence>
<dbReference type="InterPro" id="IPR013087">
    <property type="entry name" value="Znf_C2H2_type"/>
</dbReference>
<keyword evidence="5" id="KW-1185">Reference proteome</keyword>
<feature type="domain" description="C2H2-type" evidence="3">
    <location>
        <begin position="302"/>
        <end position="333"/>
    </location>
</feature>
<protein>
    <recommendedName>
        <fullName evidence="3">C2H2-type domain-containing protein</fullName>
    </recommendedName>
</protein>
<evidence type="ECO:0000256" key="1">
    <source>
        <dbReference type="PROSITE-ProRule" id="PRU00042"/>
    </source>
</evidence>
<keyword evidence="1" id="KW-0862">Zinc</keyword>
<feature type="region of interest" description="Disordered" evidence="2">
    <location>
        <begin position="139"/>
        <end position="226"/>
    </location>
</feature>
<accession>A0AAW0DKS1</accession>
<keyword evidence="1" id="KW-0863">Zinc-finger</keyword>
<dbReference type="AlphaFoldDB" id="A0AAW0DKS1"/>
<gene>
    <name evidence="4" type="ORF">R3P38DRAFT_3343918</name>
</gene>
<dbReference type="Proteomes" id="UP001362999">
    <property type="component" value="Unassembled WGS sequence"/>
</dbReference>
<dbReference type="EMBL" id="JAWWNJ010000007">
    <property type="protein sequence ID" value="KAK7051908.1"/>
    <property type="molecule type" value="Genomic_DNA"/>
</dbReference>